<dbReference type="PROSITE" id="PS50931">
    <property type="entry name" value="HTH_LYSR"/>
    <property type="match status" value="1"/>
</dbReference>
<evidence type="ECO:0000313" key="6">
    <source>
        <dbReference type="EMBL" id="MFC0211891.1"/>
    </source>
</evidence>
<dbReference type="InterPro" id="IPR036388">
    <property type="entry name" value="WH-like_DNA-bd_sf"/>
</dbReference>
<dbReference type="EMBL" id="JBHLWN010000024">
    <property type="protein sequence ID" value="MFC0211891.1"/>
    <property type="molecule type" value="Genomic_DNA"/>
</dbReference>
<evidence type="ECO:0000256" key="3">
    <source>
        <dbReference type="ARBA" id="ARBA00023125"/>
    </source>
</evidence>
<accession>A0ABV6DGX6</accession>
<feature type="domain" description="HTH lysR-type" evidence="5">
    <location>
        <begin position="1"/>
        <end position="58"/>
    </location>
</feature>
<keyword evidence="4" id="KW-0804">Transcription</keyword>
<keyword evidence="7" id="KW-1185">Reference proteome</keyword>
<dbReference type="SUPFAM" id="SSF53850">
    <property type="entry name" value="Periplasmic binding protein-like II"/>
    <property type="match status" value="1"/>
</dbReference>
<reference evidence="6 7" key="1">
    <citation type="submission" date="2024-09" db="EMBL/GenBank/DDBJ databases">
        <authorList>
            <person name="Sun Q."/>
            <person name="Mori K."/>
        </authorList>
    </citation>
    <scope>NUCLEOTIDE SEQUENCE [LARGE SCALE GENOMIC DNA]</scope>
    <source>
        <strain evidence="6 7">CCM 7759</strain>
    </source>
</reference>
<comment type="caution">
    <text evidence="6">The sequence shown here is derived from an EMBL/GenBank/DDBJ whole genome shotgun (WGS) entry which is preliminary data.</text>
</comment>
<dbReference type="Gene3D" id="3.40.190.290">
    <property type="match status" value="1"/>
</dbReference>
<dbReference type="CDD" id="cd05466">
    <property type="entry name" value="PBP2_LTTR_substrate"/>
    <property type="match status" value="1"/>
</dbReference>
<dbReference type="PANTHER" id="PTHR30126:SF40">
    <property type="entry name" value="HTH-TYPE TRANSCRIPTIONAL REGULATOR GLTR"/>
    <property type="match status" value="1"/>
</dbReference>
<keyword evidence="3" id="KW-0238">DNA-binding</keyword>
<dbReference type="Pfam" id="PF03466">
    <property type="entry name" value="LysR_substrate"/>
    <property type="match status" value="1"/>
</dbReference>
<evidence type="ECO:0000256" key="2">
    <source>
        <dbReference type="ARBA" id="ARBA00023015"/>
    </source>
</evidence>
<dbReference type="Gene3D" id="1.10.10.10">
    <property type="entry name" value="Winged helix-like DNA-binding domain superfamily/Winged helix DNA-binding domain"/>
    <property type="match status" value="1"/>
</dbReference>
<keyword evidence="2" id="KW-0805">Transcription regulation</keyword>
<evidence type="ECO:0000259" key="5">
    <source>
        <dbReference type="PROSITE" id="PS50931"/>
    </source>
</evidence>
<comment type="similarity">
    <text evidence="1">Belongs to the LysR transcriptional regulatory family.</text>
</comment>
<evidence type="ECO:0000313" key="7">
    <source>
        <dbReference type="Proteomes" id="UP001589776"/>
    </source>
</evidence>
<evidence type="ECO:0000256" key="4">
    <source>
        <dbReference type="ARBA" id="ARBA00023163"/>
    </source>
</evidence>
<protein>
    <submittedName>
        <fullName evidence="6">LysR family transcriptional regulator</fullName>
    </submittedName>
</protein>
<dbReference type="InterPro" id="IPR005119">
    <property type="entry name" value="LysR_subst-bd"/>
</dbReference>
<name>A0ABV6DGX6_9BACL</name>
<dbReference type="Proteomes" id="UP001589776">
    <property type="component" value="Unassembled WGS sequence"/>
</dbReference>
<dbReference type="InterPro" id="IPR000847">
    <property type="entry name" value="LysR_HTH_N"/>
</dbReference>
<dbReference type="RefSeq" id="WP_377468918.1">
    <property type="nucleotide sequence ID" value="NZ_JBHLWN010000024.1"/>
</dbReference>
<organism evidence="6 7">
    <name type="scientific">Paenibacillus chartarius</name>
    <dbReference type="NCBI Taxonomy" id="747481"/>
    <lineage>
        <taxon>Bacteria</taxon>
        <taxon>Bacillati</taxon>
        <taxon>Bacillota</taxon>
        <taxon>Bacilli</taxon>
        <taxon>Bacillales</taxon>
        <taxon>Paenibacillaceae</taxon>
        <taxon>Paenibacillus</taxon>
    </lineage>
</organism>
<sequence>MELYQLKTFIEVAQTGNLTEAAAQLNISQPAASAHLKALEKEVGFSLFHRTSKGMILTEKGSHLLLEAQQIDSRIESFYRKAAELQVKSAEPIRIGLNTDSKLLRVNELIGHISAHLPQVELHFINTKSEDFIQDLNDSKISAGYYYGCAAMPSVYSVKLRSFRMVVVYPKSWDVPGEGVSLEYFAQKPWIWTTQGCPFYRQSIDYFTHQGMIPQRIMYVDDESLIGDLVQEEVGCSLLAEPAALRFAGENSVQLWTGLDLHIHLYFGYPKEKRNDPVLLQIGSIVNRIWKEIL</sequence>
<gene>
    <name evidence="6" type="ORF">ACFFK0_05405</name>
</gene>
<evidence type="ECO:0000256" key="1">
    <source>
        <dbReference type="ARBA" id="ARBA00009437"/>
    </source>
</evidence>
<proteinExistence type="inferred from homology"/>
<dbReference type="Pfam" id="PF00126">
    <property type="entry name" value="HTH_1"/>
    <property type="match status" value="1"/>
</dbReference>
<dbReference type="InterPro" id="IPR036390">
    <property type="entry name" value="WH_DNA-bd_sf"/>
</dbReference>
<dbReference type="PANTHER" id="PTHR30126">
    <property type="entry name" value="HTH-TYPE TRANSCRIPTIONAL REGULATOR"/>
    <property type="match status" value="1"/>
</dbReference>
<dbReference type="SUPFAM" id="SSF46785">
    <property type="entry name" value="Winged helix' DNA-binding domain"/>
    <property type="match status" value="1"/>
</dbReference>
<dbReference type="PRINTS" id="PR00039">
    <property type="entry name" value="HTHLYSR"/>
</dbReference>